<evidence type="ECO:0000259" key="20">
    <source>
        <dbReference type="Pfam" id="PF01207"/>
    </source>
</evidence>
<dbReference type="InterPro" id="IPR013785">
    <property type="entry name" value="Aldolase_TIM"/>
</dbReference>
<evidence type="ECO:0000256" key="18">
    <source>
        <dbReference type="ARBA" id="ARBA00049513"/>
    </source>
</evidence>
<keyword evidence="4" id="KW-0285">Flavoprotein</keyword>
<comment type="catalytic activity">
    <reaction evidence="17">
        <text>a 5,6-dihydrouridine in mRNA + NADP(+) = a uridine in mRNA + NADPH + H(+)</text>
        <dbReference type="Rhea" id="RHEA:69855"/>
        <dbReference type="Rhea" id="RHEA-COMP:14658"/>
        <dbReference type="Rhea" id="RHEA-COMP:17789"/>
        <dbReference type="ChEBI" id="CHEBI:15378"/>
        <dbReference type="ChEBI" id="CHEBI:57783"/>
        <dbReference type="ChEBI" id="CHEBI:58349"/>
        <dbReference type="ChEBI" id="CHEBI:65315"/>
        <dbReference type="ChEBI" id="CHEBI:74443"/>
    </reaction>
    <physiologicalReaction direction="right-to-left" evidence="17">
        <dbReference type="Rhea" id="RHEA:69857"/>
    </physiologicalReaction>
</comment>
<evidence type="ECO:0000256" key="2">
    <source>
        <dbReference type="ARBA" id="ARBA00005451"/>
    </source>
</evidence>
<feature type="region of interest" description="Disordered" evidence="19">
    <location>
        <begin position="27"/>
        <end position="73"/>
    </location>
</feature>
<keyword evidence="14" id="KW-0520">NAD</keyword>
<dbReference type="EC" id="1.3.1.89" evidence="3"/>
<evidence type="ECO:0000256" key="5">
    <source>
        <dbReference type="ARBA" id="ARBA00022643"/>
    </source>
</evidence>
<dbReference type="GO" id="GO:0050660">
    <property type="term" value="F:flavin adenine dinucleotide binding"/>
    <property type="evidence" value="ECO:0007669"/>
    <property type="project" value="InterPro"/>
</dbReference>
<dbReference type="PROSITE" id="PS01136">
    <property type="entry name" value="UPF0034"/>
    <property type="match status" value="1"/>
</dbReference>
<keyword evidence="6" id="KW-0507">mRNA processing</keyword>
<comment type="catalytic activity">
    <reaction evidence="15">
        <text>5,6-dihydrouridine(47) in tRNA + NAD(+) = uridine(47) in tRNA + NADH + H(+)</text>
        <dbReference type="Rhea" id="RHEA:53364"/>
        <dbReference type="Rhea" id="RHEA-COMP:13539"/>
        <dbReference type="Rhea" id="RHEA-COMP:13540"/>
        <dbReference type="ChEBI" id="CHEBI:15378"/>
        <dbReference type="ChEBI" id="CHEBI:57540"/>
        <dbReference type="ChEBI" id="CHEBI:57945"/>
        <dbReference type="ChEBI" id="CHEBI:65315"/>
        <dbReference type="ChEBI" id="CHEBI:74443"/>
        <dbReference type="EC" id="1.3.1.89"/>
    </reaction>
    <physiologicalReaction direction="right-to-left" evidence="15">
        <dbReference type="Rhea" id="RHEA:53366"/>
    </physiologicalReaction>
</comment>
<evidence type="ECO:0000256" key="1">
    <source>
        <dbReference type="ARBA" id="ARBA00001917"/>
    </source>
</evidence>
<evidence type="ECO:0000256" key="16">
    <source>
        <dbReference type="ARBA" id="ARBA00048342"/>
    </source>
</evidence>
<dbReference type="InterPro" id="IPR018517">
    <property type="entry name" value="tRNA_hU_synthase_CS"/>
</dbReference>
<comment type="catalytic activity">
    <reaction evidence="18">
        <text>5,6-dihydrouridine(47) in tRNA + NADP(+) = uridine(47) in tRNA + NADPH + H(+)</text>
        <dbReference type="Rhea" id="RHEA:53360"/>
        <dbReference type="Rhea" id="RHEA-COMP:13539"/>
        <dbReference type="Rhea" id="RHEA-COMP:13540"/>
        <dbReference type="ChEBI" id="CHEBI:15378"/>
        <dbReference type="ChEBI" id="CHEBI:57783"/>
        <dbReference type="ChEBI" id="CHEBI:58349"/>
        <dbReference type="ChEBI" id="CHEBI:65315"/>
        <dbReference type="ChEBI" id="CHEBI:74443"/>
        <dbReference type="EC" id="1.3.1.89"/>
    </reaction>
    <physiologicalReaction direction="right-to-left" evidence="18">
        <dbReference type="Rhea" id="RHEA:53362"/>
    </physiologicalReaction>
</comment>
<name>A0A146MFX9_LYGHE</name>
<evidence type="ECO:0000256" key="12">
    <source>
        <dbReference type="ARBA" id="ARBA00022857"/>
    </source>
</evidence>
<evidence type="ECO:0000256" key="17">
    <source>
        <dbReference type="ARBA" id="ARBA00049447"/>
    </source>
</evidence>
<keyword evidence="12" id="KW-0521">NADP</keyword>
<feature type="compositionally biased region" description="Basic and acidic residues" evidence="19">
    <location>
        <begin position="43"/>
        <end position="59"/>
    </location>
</feature>
<evidence type="ECO:0000256" key="9">
    <source>
        <dbReference type="ARBA" id="ARBA00022737"/>
    </source>
</evidence>
<keyword evidence="11" id="KW-0862">Zinc</keyword>
<keyword evidence="13" id="KW-0560">Oxidoreductase</keyword>
<keyword evidence="8" id="KW-0479">Metal-binding</keyword>
<keyword evidence="5" id="KW-0288">FMN</keyword>
<dbReference type="InterPro" id="IPR035587">
    <property type="entry name" value="DUS-like_FMN-bd"/>
</dbReference>
<dbReference type="SUPFAM" id="SSF51395">
    <property type="entry name" value="FMN-linked oxidoreductases"/>
    <property type="match status" value="1"/>
</dbReference>
<dbReference type="GO" id="GO:0008270">
    <property type="term" value="F:zinc ion binding"/>
    <property type="evidence" value="ECO:0007669"/>
    <property type="project" value="UniProtKB-KW"/>
</dbReference>
<sequence length="636" mass="72620">MEGVDMIKPEYVITDHERVLSLSFVSDKDKEQLDGTEPADEATVDKESHENDRQSGKEGKWKKKKLKGQNKHRTAFRVPDEKQLCSKVLYKGEDLTEGCNNKRCRYLHSVKDYLKVKEPDIGDSCYVFNVKGKCPWGVACRFASSHLDGDGNNIENPDVAAEFEKDKSLQSLNRIPFEKIVELRKRKYDFSKTSEVINAVDKVFKKENEKNPEDDDEPCKRPADECSNGDLTKKKLKDESGSAIPAPHESPTGDIPEDDSAKSQVHTCGTVDDSDTIKLRLPEKKKIAWTDKLYLAPLTTLGNLPFRRICKEYGADITCGEMALATSLLKGDAKEWSLVKRHASEDLYGVQIAASNPFQLSRASQALQEMCELDFIDINLGCPIDELYRQGVGSGMLQRPRLLKHTATSLNYLLDIPYTFKVRMGCKKPVVHNYMSWMKNSGLSMITVHGRSREQRYTRNADWDYIEDCAKKASPVPIFGNGDILSYQDYERVRTQYPTIQGVMIGRGALMKPWVFQEIKERRIMDPTSSERLEMLKKFVHYGLDHWGSDNRGVENTRRFLLEWLSFLHRYVPSGLLTNPPQVMNQRPPFYRGRDDLETRMGSPNAQDWVKISEMLLGPVPEGFVFLPKHKANAWK</sequence>
<evidence type="ECO:0000256" key="14">
    <source>
        <dbReference type="ARBA" id="ARBA00023027"/>
    </source>
</evidence>
<comment type="similarity">
    <text evidence="2">Belongs to the Dus family. Dus3 subfamily.</text>
</comment>
<evidence type="ECO:0000256" key="11">
    <source>
        <dbReference type="ARBA" id="ARBA00022833"/>
    </source>
</evidence>
<proteinExistence type="inferred from homology"/>
<evidence type="ECO:0000256" key="8">
    <source>
        <dbReference type="ARBA" id="ARBA00022723"/>
    </source>
</evidence>
<feature type="domain" description="DUS-like FMN-binding" evidence="20">
    <location>
        <begin position="295"/>
        <end position="547"/>
    </location>
</feature>
<keyword evidence="10" id="KW-0863">Zinc-finger</keyword>
<evidence type="ECO:0000256" key="6">
    <source>
        <dbReference type="ARBA" id="ARBA00022664"/>
    </source>
</evidence>
<dbReference type="GO" id="GO:0003723">
    <property type="term" value="F:RNA binding"/>
    <property type="evidence" value="ECO:0007669"/>
    <property type="project" value="TreeGrafter"/>
</dbReference>
<keyword evidence="9" id="KW-0677">Repeat</keyword>
<dbReference type="PANTHER" id="PTHR45846">
    <property type="entry name" value="TRNA-DIHYDROURIDINE(47) SYNTHASE [NAD(P)(+)]-LIKE"/>
    <property type="match status" value="1"/>
</dbReference>
<dbReference type="GO" id="GO:0102265">
    <property type="term" value="F:tRNA-dihydrouridine47 synthase activity"/>
    <property type="evidence" value="ECO:0007669"/>
    <property type="project" value="UniProtKB-EC"/>
</dbReference>
<organism evidence="21">
    <name type="scientific">Lygus hesperus</name>
    <name type="common">Western plant bug</name>
    <dbReference type="NCBI Taxonomy" id="30085"/>
    <lineage>
        <taxon>Eukaryota</taxon>
        <taxon>Metazoa</taxon>
        <taxon>Ecdysozoa</taxon>
        <taxon>Arthropoda</taxon>
        <taxon>Hexapoda</taxon>
        <taxon>Insecta</taxon>
        <taxon>Pterygota</taxon>
        <taxon>Neoptera</taxon>
        <taxon>Paraneoptera</taxon>
        <taxon>Hemiptera</taxon>
        <taxon>Heteroptera</taxon>
        <taxon>Panheteroptera</taxon>
        <taxon>Cimicomorpha</taxon>
        <taxon>Miridae</taxon>
        <taxon>Mirini</taxon>
        <taxon>Lygus</taxon>
    </lineage>
</organism>
<dbReference type="PANTHER" id="PTHR45846:SF1">
    <property type="entry name" value="TRNA-DIHYDROURIDINE(47) SYNTHASE [NAD(P)(+)]-LIKE"/>
    <property type="match status" value="1"/>
</dbReference>
<comment type="catalytic activity">
    <reaction evidence="16">
        <text>a 5,6-dihydrouridine in mRNA + NAD(+) = a uridine in mRNA + NADH + H(+)</text>
        <dbReference type="Rhea" id="RHEA:69851"/>
        <dbReference type="Rhea" id="RHEA-COMP:14658"/>
        <dbReference type="Rhea" id="RHEA-COMP:17789"/>
        <dbReference type="ChEBI" id="CHEBI:15378"/>
        <dbReference type="ChEBI" id="CHEBI:57540"/>
        <dbReference type="ChEBI" id="CHEBI:57945"/>
        <dbReference type="ChEBI" id="CHEBI:65315"/>
        <dbReference type="ChEBI" id="CHEBI:74443"/>
    </reaction>
    <physiologicalReaction direction="right-to-left" evidence="16">
        <dbReference type="Rhea" id="RHEA:69853"/>
    </physiologicalReaction>
</comment>
<dbReference type="Pfam" id="PF01207">
    <property type="entry name" value="Dus"/>
    <property type="match status" value="1"/>
</dbReference>
<evidence type="ECO:0000256" key="19">
    <source>
        <dbReference type="SAM" id="MobiDB-lite"/>
    </source>
</evidence>
<protein>
    <recommendedName>
        <fullName evidence="3">tRNA-dihydrouridine(47) synthase [NAD(P)(+)]</fullName>
        <ecNumber evidence="3">1.3.1.89</ecNumber>
    </recommendedName>
</protein>
<evidence type="ECO:0000256" key="15">
    <source>
        <dbReference type="ARBA" id="ARBA00048266"/>
    </source>
</evidence>
<dbReference type="GO" id="GO:0006397">
    <property type="term" value="P:mRNA processing"/>
    <property type="evidence" value="ECO:0007669"/>
    <property type="project" value="UniProtKB-KW"/>
</dbReference>
<gene>
    <name evidence="21" type="primary">Dus3l</name>
    <name evidence="21" type="ORF">g.70236</name>
</gene>
<feature type="compositionally biased region" description="Basic residues" evidence="19">
    <location>
        <begin position="60"/>
        <end position="73"/>
    </location>
</feature>
<evidence type="ECO:0000256" key="7">
    <source>
        <dbReference type="ARBA" id="ARBA00022694"/>
    </source>
</evidence>
<dbReference type="CDD" id="cd02801">
    <property type="entry name" value="DUS_like_FMN"/>
    <property type="match status" value="1"/>
</dbReference>
<evidence type="ECO:0000256" key="3">
    <source>
        <dbReference type="ARBA" id="ARBA00012376"/>
    </source>
</evidence>
<evidence type="ECO:0000256" key="10">
    <source>
        <dbReference type="ARBA" id="ARBA00022771"/>
    </source>
</evidence>
<evidence type="ECO:0000313" key="21">
    <source>
        <dbReference type="EMBL" id="JAQ18115.1"/>
    </source>
</evidence>
<dbReference type="EMBL" id="GDHC01000514">
    <property type="protein sequence ID" value="JAQ18115.1"/>
    <property type="molecule type" value="Transcribed_RNA"/>
</dbReference>
<comment type="cofactor">
    <cofactor evidence="1">
        <name>FMN</name>
        <dbReference type="ChEBI" id="CHEBI:58210"/>
    </cofactor>
</comment>
<dbReference type="Pfam" id="PF25585">
    <property type="entry name" value="zf-CCCH_DUS3L"/>
    <property type="match status" value="1"/>
</dbReference>
<feature type="compositionally biased region" description="Basic and acidic residues" evidence="19">
    <location>
        <begin position="231"/>
        <end position="240"/>
    </location>
</feature>
<keyword evidence="7" id="KW-0819">tRNA processing</keyword>
<feature type="region of interest" description="Disordered" evidence="19">
    <location>
        <begin position="208"/>
        <end position="267"/>
    </location>
</feature>
<evidence type="ECO:0000256" key="4">
    <source>
        <dbReference type="ARBA" id="ARBA00022630"/>
    </source>
</evidence>
<dbReference type="AlphaFoldDB" id="A0A146MFX9"/>
<reference evidence="21" key="1">
    <citation type="journal article" date="2016" name="Gigascience">
        <title>De novo construction of an expanded transcriptome assembly for the western tarnished plant bug, Lygus hesperus.</title>
        <authorList>
            <person name="Tassone E.E."/>
            <person name="Geib S.M."/>
            <person name="Hall B."/>
            <person name="Fabrick J.A."/>
            <person name="Brent C.S."/>
            <person name="Hull J.J."/>
        </authorList>
    </citation>
    <scope>NUCLEOTIDE SEQUENCE</scope>
</reference>
<dbReference type="FunFam" id="3.20.20.70:FF:000067">
    <property type="entry name" value="tRNA-dihydrouridine(47) synthase [NAD(P)(+)]"/>
    <property type="match status" value="1"/>
</dbReference>
<dbReference type="Gene3D" id="3.20.20.70">
    <property type="entry name" value="Aldolase class I"/>
    <property type="match status" value="1"/>
</dbReference>
<accession>A0A146MFX9</accession>
<evidence type="ECO:0000256" key="13">
    <source>
        <dbReference type="ARBA" id="ARBA00023002"/>
    </source>
</evidence>